<evidence type="ECO:0000313" key="3">
    <source>
        <dbReference type="EMBL" id="MES0836631.1"/>
    </source>
</evidence>
<accession>A0ABV2A0Y0</accession>
<protein>
    <submittedName>
        <fullName evidence="3">Uncharacterized protein</fullName>
    </submittedName>
</protein>
<feature type="compositionally biased region" description="Basic and acidic residues" evidence="1">
    <location>
        <begin position="789"/>
        <end position="813"/>
    </location>
</feature>
<feature type="region of interest" description="Disordered" evidence="1">
    <location>
        <begin position="104"/>
        <end position="124"/>
    </location>
</feature>
<feature type="transmembrane region" description="Helical" evidence="2">
    <location>
        <begin position="412"/>
        <end position="431"/>
    </location>
</feature>
<proteinExistence type="predicted"/>
<keyword evidence="2" id="KW-0812">Transmembrane</keyword>
<gene>
    <name evidence="3" type="ORF">ABUK86_22830</name>
</gene>
<keyword evidence="2" id="KW-0472">Membrane</keyword>
<evidence type="ECO:0000256" key="2">
    <source>
        <dbReference type="SAM" id="Phobius"/>
    </source>
</evidence>
<feature type="compositionally biased region" description="Pro residues" evidence="1">
    <location>
        <begin position="110"/>
        <end position="119"/>
    </location>
</feature>
<evidence type="ECO:0000256" key="1">
    <source>
        <dbReference type="SAM" id="MobiDB-lite"/>
    </source>
</evidence>
<name>A0ABV2A0Y0_9ACTN</name>
<keyword evidence="4" id="KW-1185">Reference proteome</keyword>
<feature type="transmembrane region" description="Helical" evidence="2">
    <location>
        <begin position="443"/>
        <end position="468"/>
    </location>
</feature>
<reference evidence="3 4" key="1">
    <citation type="submission" date="2024-06" db="EMBL/GenBank/DDBJ databases">
        <authorList>
            <person name="Bataeva Y.V."/>
            <person name="Grigorian L.N."/>
            <person name="Solomentsev V.I."/>
        </authorList>
    </citation>
    <scope>NUCLEOTIDE SEQUENCE [LARGE SCALE GENOMIC DNA]</scope>
    <source>
        <strain evidence="4">SCPM-O-B-12605 (RCAM04882)</strain>
    </source>
</reference>
<comment type="caution">
    <text evidence="3">The sequence shown here is derived from an EMBL/GenBank/DDBJ whole genome shotgun (WGS) entry which is preliminary data.</text>
</comment>
<sequence>MSVRLFDLRGSSPAEALGAVLGELGEGTPLTGADRVVLLDGTRLLAGHAAAYEAVFTSGRVLSAVCVAVGPPTADAGRRFLDRPGQLGPGRGVATLWVGDTTGVDWGIRPPGPPRPRPGVPAGSGAGLEHLLAALGQVEVFDRVVELSGELPEAAASPGLCWSEPDRGGGAADSALAAALRRYASGGGASGGGTGTVPAAAPSRGNLLADLVAGARRPRPVDVVGGTGELGARERHARDAAAAAEEALASLSAPGGAFARTTPERVRREELRAAGEALDAYRAHVDRLFRELSPLTGNRLAAALGRAGVRGAPPTREEVDEALGALARLLDEGVRGGAPLDGLARDLEEVSRRVAPRDGAAPPQPGPEVPDDVLRSLADPPPFPLPGPLSPLLLPAFLLPVLPALAGGPAGLAGGIATALAWVLAVTAGARRARGPGGGLPTAVAHAVAAFSGVLAGLGAGGVLQLGLVVPPPVWLSLAVPACAAAGGGVLLYTWSRLARRWRDRIAPERADASVTALAALVDRRARESWYPGAARSGVADAARSAQGAVRAVADAFARTAAALPPPSSHPEELEAVVRSDLSALARAALEPVLAGLRSGTPVGDLSRRVHGTATDLLEGYREHLARAGAHVPPRFADPDTPRQVRGGPDLDRALDTLRLAPEDRMLQLCDPGHLSLLGESAPAVRAVRFAPYSLRAGAAVYGDPDSAFPDRSAVWTREGALTGVLRLVPLRPGVVRTRWSRTDPSDGGHGGAAGRPVPDPEEDPAGAFAAGAAGGPAEAPEAPFGEDPADRPRGGAEGRGAGTDRPEEDYLR</sequence>
<dbReference type="EMBL" id="JBEQNB010000013">
    <property type="protein sequence ID" value="MES0836631.1"/>
    <property type="molecule type" value="Genomic_DNA"/>
</dbReference>
<keyword evidence="2" id="KW-1133">Transmembrane helix</keyword>
<organism evidence="3 4">
    <name type="scientific">Nocardiopsis tropica</name>
    <dbReference type="NCBI Taxonomy" id="109330"/>
    <lineage>
        <taxon>Bacteria</taxon>
        <taxon>Bacillati</taxon>
        <taxon>Actinomycetota</taxon>
        <taxon>Actinomycetes</taxon>
        <taxon>Streptosporangiales</taxon>
        <taxon>Nocardiopsidaceae</taxon>
        <taxon>Nocardiopsis</taxon>
    </lineage>
</organism>
<evidence type="ECO:0000313" key="4">
    <source>
        <dbReference type="Proteomes" id="UP001432401"/>
    </source>
</evidence>
<dbReference type="RefSeq" id="WP_352985421.1">
    <property type="nucleotide sequence ID" value="NZ_JBEQNA010000012.1"/>
</dbReference>
<feature type="region of interest" description="Disordered" evidence="1">
    <location>
        <begin position="354"/>
        <end position="380"/>
    </location>
</feature>
<feature type="region of interest" description="Disordered" evidence="1">
    <location>
        <begin position="738"/>
        <end position="813"/>
    </location>
</feature>
<feature type="compositionally biased region" description="Low complexity" evidence="1">
    <location>
        <begin position="766"/>
        <end position="787"/>
    </location>
</feature>
<dbReference type="Proteomes" id="UP001432401">
    <property type="component" value="Unassembled WGS sequence"/>
</dbReference>
<feature type="transmembrane region" description="Helical" evidence="2">
    <location>
        <begin position="474"/>
        <end position="495"/>
    </location>
</feature>